<name>E4U3N6_SULKY</name>
<dbReference type="PROSITE" id="PS50011">
    <property type="entry name" value="PROTEIN_KINASE_DOM"/>
    <property type="match status" value="1"/>
</dbReference>
<dbReference type="eggNOG" id="COG0661">
    <property type="taxonomic scope" value="Bacteria"/>
</dbReference>
<dbReference type="PANTHER" id="PTHR10566">
    <property type="entry name" value="CHAPERONE-ACTIVITY OF BC1 COMPLEX CABC1 -RELATED"/>
    <property type="match status" value="1"/>
</dbReference>
<geneLocation type="plasmid" evidence="4 5">
    <name>pSULKU01</name>
</geneLocation>
<keyword evidence="4" id="KW-0614">Plasmid</keyword>
<dbReference type="SUPFAM" id="SSF56112">
    <property type="entry name" value="Protein kinase-like (PK-like)"/>
    <property type="match status" value="1"/>
</dbReference>
<dbReference type="InterPro" id="IPR011009">
    <property type="entry name" value="Kinase-like_dom_sf"/>
</dbReference>
<dbReference type="AlphaFoldDB" id="E4U3N6"/>
<dbReference type="PANTHER" id="PTHR10566:SF113">
    <property type="entry name" value="PROTEIN ACTIVITY OF BC1 COMPLEX KINASE 7, CHLOROPLASTIC"/>
    <property type="match status" value="1"/>
</dbReference>
<keyword evidence="2" id="KW-0472">Membrane</keyword>
<evidence type="ECO:0000256" key="1">
    <source>
        <dbReference type="ARBA" id="ARBA00009670"/>
    </source>
</evidence>
<accession>E4U3N6</accession>
<keyword evidence="2" id="KW-1133">Transmembrane helix</keyword>
<reference evidence="4 5" key="1">
    <citation type="journal article" date="2012" name="Stand. Genomic Sci.">
        <title>Complete genome sequence of the sulfur compounds oxidizing chemolithoautotroph Sulfuricurvum kujiense type strain (YK-1(T)).</title>
        <authorList>
            <person name="Han C."/>
            <person name="Kotsyurbenko O."/>
            <person name="Chertkov O."/>
            <person name="Held B."/>
            <person name="Lapidus A."/>
            <person name="Nolan M."/>
            <person name="Lucas S."/>
            <person name="Hammon N."/>
            <person name="Deshpande S."/>
            <person name="Cheng J.F."/>
            <person name="Tapia R."/>
            <person name="Goodwin L.A."/>
            <person name="Pitluck S."/>
            <person name="Liolios K."/>
            <person name="Pagani I."/>
            <person name="Ivanova N."/>
            <person name="Mavromatis K."/>
            <person name="Mikhailova N."/>
            <person name="Pati A."/>
            <person name="Chen A."/>
            <person name="Palaniappan K."/>
            <person name="Land M."/>
            <person name="Hauser L."/>
            <person name="Chang Y.J."/>
            <person name="Jeffries C.D."/>
            <person name="Brambilla E.M."/>
            <person name="Rohde M."/>
            <person name="Spring S."/>
            <person name="Sikorski J."/>
            <person name="Goker M."/>
            <person name="Woyke T."/>
            <person name="Bristow J."/>
            <person name="Eisen J.A."/>
            <person name="Markowitz V."/>
            <person name="Hugenholtz P."/>
            <person name="Kyrpides N.C."/>
            <person name="Klenk H.P."/>
            <person name="Detter J.C."/>
        </authorList>
    </citation>
    <scope>NUCLEOTIDE SEQUENCE [LARGE SCALE GENOMIC DNA]</scope>
    <source>
        <strain evidence="5">ATCC BAA-921 / DSM 16994 / JCM 11577 / YK-1</strain>
    </source>
</reference>
<dbReference type="KEGG" id="sku:Sulku_2651"/>
<evidence type="ECO:0000313" key="4">
    <source>
        <dbReference type="EMBL" id="ADR35302.1"/>
    </source>
</evidence>
<dbReference type="Pfam" id="PF03109">
    <property type="entry name" value="ABC1"/>
    <property type="match status" value="1"/>
</dbReference>
<organism evidence="4 5">
    <name type="scientific">Sulfuricurvum kujiense (strain ATCC BAA-921 / DSM 16994 / JCM 11577 / YK-1)</name>
    <dbReference type="NCBI Taxonomy" id="709032"/>
    <lineage>
        <taxon>Bacteria</taxon>
        <taxon>Pseudomonadati</taxon>
        <taxon>Campylobacterota</taxon>
        <taxon>Epsilonproteobacteria</taxon>
        <taxon>Campylobacterales</taxon>
        <taxon>Sulfurimonadaceae</taxon>
        <taxon>Sulfuricurvum</taxon>
    </lineage>
</organism>
<dbReference type="OrthoDB" id="9795390at2"/>
<dbReference type="HOGENOM" id="CLU_006533_0_2_7"/>
<dbReference type="RefSeq" id="WP_013449914.1">
    <property type="nucleotide sequence ID" value="NC_014754.1"/>
</dbReference>
<dbReference type="CDD" id="cd05121">
    <property type="entry name" value="ABC1_ADCK3-like"/>
    <property type="match status" value="1"/>
</dbReference>
<sequence length="552" mass="63216">MLDNLRQIERVKNIVTILIRNGFYDIVKSSGLDKYSETVNLKVNSIDPIDNRSKRIRITVEELGSTFIKMAQILSTRPDLIPVELAEEFSKLQDQVTPLPFDQIKVRFFEEFGKEVDEIFDGELTLIASASLGQVYTGCLYTGEKVAVKVLKPNIEESIRLDLNVLRYFANVLQNRLQSYGIQSPEKIVDEFEKAILKELNYEIEALNLNRFSGNFQGNEHIAVPKLYKEYSSKHVLTMEFIEGAKVTDLETLRSTGNDPKDVAKKGFYLYCEQIFNHLFFHADPHPGNIFVLSNGKIVFVDFGMMGNISKNDRKNFMEMIYYIVNKQEEKAAHYILKLSRIENDHLDEKAFTRDMSEVIRTHFYASLQDLKLKTFINETLALMRKYSVYFHENNYLLVKGLITIEGIGKTLDPDFNAAETIRPFITRYYKENMSLSFLLTKVSELPKEIVNFLTDFPQDIRTIMDRIKEGKITIELEHSGLAAMEESLEKSANRLSIAIIIASILIGSALLLLAHTPPLLFGIPIFGLAGFLVAIIMSFILIFSIYQKGRL</sequence>
<protein>
    <submittedName>
        <fullName evidence="4">ABC-1 domain-containing protein</fullName>
    </submittedName>
</protein>
<gene>
    <name evidence="4" type="ordered locus">Sulku_2651</name>
</gene>
<dbReference type="InterPro" id="IPR050154">
    <property type="entry name" value="UbiB_kinase"/>
</dbReference>
<feature type="domain" description="Protein kinase" evidence="3">
    <location>
        <begin position="121"/>
        <end position="482"/>
    </location>
</feature>
<evidence type="ECO:0000256" key="2">
    <source>
        <dbReference type="SAM" id="Phobius"/>
    </source>
</evidence>
<dbReference type="InterPro" id="IPR000719">
    <property type="entry name" value="Prot_kinase_dom"/>
</dbReference>
<dbReference type="GO" id="GO:0005524">
    <property type="term" value="F:ATP binding"/>
    <property type="evidence" value="ECO:0007669"/>
    <property type="project" value="InterPro"/>
</dbReference>
<proteinExistence type="inferred from homology"/>
<keyword evidence="2" id="KW-0812">Transmembrane</keyword>
<feature type="transmembrane region" description="Helical" evidence="2">
    <location>
        <begin position="521"/>
        <end position="547"/>
    </location>
</feature>
<evidence type="ECO:0000259" key="3">
    <source>
        <dbReference type="PROSITE" id="PS50011"/>
    </source>
</evidence>
<dbReference type="Gene3D" id="1.10.510.10">
    <property type="entry name" value="Transferase(Phosphotransferase) domain 1"/>
    <property type="match status" value="1"/>
</dbReference>
<dbReference type="GO" id="GO:0004672">
    <property type="term" value="F:protein kinase activity"/>
    <property type="evidence" value="ECO:0007669"/>
    <property type="project" value="InterPro"/>
</dbReference>
<feature type="transmembrane region" description="Helical" evidence="2">
    <location>
        <begin position="496"/>
        <end position="515"/>
    </location>
</feature>
<dbReference type="InterPro" id="IPR004147">
    <property type="entry name" value="ABC1_dom"/>
</dbReference>
<dbReference type="Proteomes" id="UP000008721">
    <property type="component" value="Plasmid pSULKU01"/>
</dbReference>
<comment type="similarity">
    <text evidence="1">Belongs to the protein kinase superfamily. ADCK protein kinase family.</text>
</comment>
<evidence type="ECO:0000313" key="5">
    <source>
        <dbReference type="Proteomes" id="UP000008721"/>
    </source>
</evidence>
<dbReference type="EMBL" id="CP002356">
    <property type="protein sequence ID" value="ADR35302.1"/>
    <property type="molecule type" value="Genomic_DNA"/>
</dbReference>
<keyword evidence="5" id="KW-1185">Reference proteome</keyword>